<gene>
    <name evidence="1" type="ORF">RHMOL_Rhmol13G0124800</name>
</gene>
<evidence type="ECO:0000313" key="2">
    <source>
        <dbReference type="Proteomes" id="UP001062846"/>
    </source>
</evidence>
<protein>
    <submittedName>
        <fullName evidence="1">Uncharacterized protein</fullName>
    </submittedName>
</protein>
<accession>A0ACC0L6U3</accession>
<reference evidence="1" key="1">
    <citation type="submission" date="2022-02" db="EMBL/GenBank/DDBJ databases">
        <title>Plant Genome Project.</title>
        <authorList>
            <person name="Zhang R.-G."/>
        </authorList>
    </citation>
    <scope>NUCLEOTIDE SEQUENCE</scope>
    <source>
        <strain evidence="1">AT1</strain>
    </source>
</reference>
<keyword evidence="2" id="KW-1185">Reference proteome</keyword>
<evidence type="ECO:0000313" key="1">
    <source>
        <dbReference type="EMBL" id="KAI8524119.1"/>
    </source>
</evidence>
<name>A0ACC0L6U3_RHOML</name>
<sequence length="247" mass="28166">MVAMSEWWNAGYLRKNCDPNYDGSSSDEENDEDDVNDNESSEEVGDNCPPRPKKKKKSKGERKNKKKVPLIVKTRCSPRKFVSLIDTLTQDQCEAIKVLNPFHTLLDVKCGHMHRAFAMRFVQCFNPETCSIEFRRGVVVHITEDGVARVLGMSIGDTPVPTECLEAHRQKIEEDFKGGRRDCFFFGGMEIILLLERDEVRKEEGVREKARRETIAEAEAQHSPAVLFLFSCSVRRREKGTEAGIKI</sequence>
<organism evidence="1 2">
    <name type="scientific">Rhododendron molle</name>
    <name type="common">Chinese azalea</name>
    <name type="synonym">Azalea mollis</name>
    <dbReference type="NCBI Taxonomy" id="49168"/>
    <lineage>
        <taxon>Eukaryota</taxon>
        <taxon>Viridiplantae</taxon>
        <taxon>Streptophyta</taxon>
        <taxon>Embryophyta</taxon>
        <taxon>Tracheophyta</taxon>
        <taxon>Spermatophyta</taxon>
        <taxon>Magnoliopsida</taxon>
        <taxon>eudicotyledons</taxon>
        <taxon>Gunneridae</taxon>
        <taxon>Pentapetalae</taxon>
        <taxon>asterids</taxon>
        <taxon>Ericales</taxon>
        <taxon>Ericaceae</taxon>
        <taxon>Ericoideae</taxon>
        <taxon>Rhodoreae</taxon>
        <taxon>Rhododendron</taxon>
    </lineage>
</organism>
<dbReference type="EMBL" id="CM046400">
    <property type="protein sequence ID" value="KAI8524119.1"/>
    <property type="molecule type" value="Genomic_DNA"/>
</dbReference>
<dbReference type="Proteomes" id="UP001062846">
    <property type="component" value="Chromosome 13"/>
</dbReference>
<proteinExistence type="predicted"/>
<comment type="caution">
    <text evidence="1">The sequence shown here is derived from an EMBL/GenBank/DDBJ whole genome shotgun (WGS) entry which is preliminary data.</text>
</comment>